<dbReference type="AlphaFoldDB" id="A0A2B7XHJ2"/>
<dbReference type="InterPro" id="IPR042080">
    <property type="entry name" value="RNA_2'-PTrans_N"/>
</dbReference>
<evidence type="ECO:0000256" key="1">
    <source>
        <dbReference type="ARBA" id="ARBA00003343"/>
    </source>
</evidence>
<dbReference type="STRING" id="2060905.A0A2B7XHJ2"/>
<dbReference type="GO" id="GO:0000215">
    <property type="term" value="F:tRNA 2'-phosphotransferase activity"/>
    <property type="evidence" value="ECO:0007669"/>
    <property type="project" value="UniProtKB-EC"/>
</dbReference>
<dbReference type="EC" id="2.7.1.160" evidence="3"/>
<accession>A0A2B7XHJ2</accession>
<comment type="caution">
    <text evidence="8">The sequence shown here is derived from an EMBL/GenBank/DDBJ whole genome shotgun (WGS) entry which is preliminary data.</text>
</comment>
<evidence type="ECO:0000256" key="5">
    <source>
        <dbReference type="ARBA" id="ARBA00023027"/>
    </source>
</evidence>
<feature type="region of interest" description="Disordered" evidence="7">
    <location>
        <begin position="1"/>
        <end position="21"/>
    </location>
</feature>
<keyword evidence="9" id="KW-1185">Reference proteome</keyword>
<comment type="function">
    <text evidence="1">Catalyzes the last step of tRNA splicing, the transfer of the splice junction 2'-phosphate from ligated tRNA to NAD to produce ADP-ribose 1''-2'' cyclic phosphate.</text>
</comment>
<evidence type="ECO:0000256" key="7">
    <source>
        <dbReference type="SAM" id="MobiDB-lite"/>
    </source>
</evidence>
<evidence type="ECO:0000313" key="9">
    <source>
        <dbReference type="Proteomes" id="UP000224080"/>
    </source>
</evidence>
<evidence type="ECO:0000313" key="8">
    <source>
        <dbReference type="EMBL" id="PGH08385.1"/>
    </source>
</evidence>
<organism evidence="8 9">
    <name type="scientific">Blastomyces parvus</name>
    <dbReference type="NCBI Taxonomy" id="2060905"/>
    <lineage>
        <taxon>Eukaryota</taxon>
        <taxon>Fungi</taxon>
        <taxon>Dikarya</taxon>
        <taxon>Ascomycota</taxon>
        <taxon>Pezizomycotina</taxon>
        <taxon>Eurotiomycetes</taxon>
        <taxon>Eurotiomycetidae</taxon>
        <taxon>Onygenales</taxon>
        <taxon>Ajellomycetaceae</taxon>
        <taxon>Blastomyces</taxon>
    </lineage>
</organism>
<reference evidence="8 9" key="1">
    <citation type="submission" date="2017-10" db="EMBL/GenBank/DDBJ databases">
        <title>Comparative genomics in systemic dimorphic fungi from Ajellomycetaceae.</title>
        <authorList>
            <person name="Munoz J.F."/>
            <person name="Mcewen J.G."/>
            <person name="Clay O.K."/>
            <person name="Cuomo C.A."/>
        </authorList>
    </citation>
    <scope>NUCLEOTIDE SEQUENCE [LARGE SCALE GENOMIC DNA]</scope>
    <source>
        <strain evidence="8 9">UAMH130</strain>
    </source>
</reference>
<dbReference type="EMBL" id="PDNC01000009">
    <property type="protein sequence ID" value="PGH08385.1"/>
    <property type="molecule type" value="Genomic_DNA"/>
</dbReference>
<dbReference type="Proteomes" id="UP000224080">
    <property type="component" value="Unassembled WGS sequence"/>
</dbReference>
<gene>
    <name evidence="8" type="ORF">GX51_01211</name>
</gene>
<proteinExistence type="inferred from homology"/>
<dbReference type="Pfam" id="PF01885">
    <property type="entry name" value="PTS_2-RNA"/>
    <property type="match status" value="1"/>
</dbReference>
<dbReference type="InterPro" id="IPR002745">
    <property type="entry name" value="Ptrans_KptA/Tpt1"/>
</dbReference>
<name>A0A2B7XHJ2_9EURO</name>
<feature type="region of interest" description="Disordered" evidence="7">
    <location>
        <begin position="166"/>
        <end position="189"/>
    </location>
</feature>
<feature type="compositionally biased region" description="Basic and acidic residues" evidence="7">
    <location>
        <begin position="10"/>
        <end position="21"/>
    </location>
</feature>
<comment type="similarity">
    <text evidence="2">Belongs to the KptA/TPT1 family.</text>
</comment>
<keyword evidence="4" id="KW-0808">Transferase</keyword>
<dbReference type="Gene3D" id="1.10.10.970">
    <property type="entry name" value="RNA 2'-phosphotransferase, Tpt1/KptA family, N-terminal domain"/>
    <property type="match status" value="1"/>
</dbReference>
<dbReference type="SUPFAM" id="SSF56399">
    <property type="entry name" value="ADP-ribosylation"/>
    <property type="match status" value="1"/>
</dbReference>
<evidence type="ECO:0000256" key="2">
    <source>
        <dbReference type="ARBA" id="ARBA00009836"/>
    </source>
</evidence>
<dbReference type="GO" id="GO:0006388">
    <property type="term" value="P:tRNA splicing, via endonucleolytic cleavage and ligation"/>
    <property type="evidence" value="ECO:0007669"/>
    <property type="project" value="TreeGrafter"/>
</dbReference>
<dbReference type="OrthoDB" id="419694at2759"/>
<keyword evidence="5" id="KW-0520">NAD</keyword>
<evidence type="ECO:0000256" key="4">
    <source>
        <dbReference type="ARBA" id="ARBA00022679"/>
    </source>
</evidence>
<evidence type="ECO:0000256" key="6">
    <source>
        <dbReference type="ARBA" id="ARBA00047949"/>
    </source>
</evidence>
<feature type="region of interest" description="Disordered" evidence="7">
    <location>
        <begin position="344"/>
        <end position="366"/>
    </location>
</feature>
<dbReference type="InterPro" id="IPR042081">
    <property type="entry name" value="RNA_2'-PTrans_C"/>
</dbReference>
<dbReference type="PANTHER" id="PTHR12684">
    <property type="entry name" value="PUTATIVE PHOSPHOTRANSFERASE"/>
    <property type="match status" value="1"/>
</dbReference>
<dbReference type="Gene3D" id="3.20.170.30">
    <property type="match status" value="1"/>
</dbReference>
<evidence type="ECO:0000256" key="3">
    <source>
        <dbReference type="ARBA" id="ARBA00012007"/>
    </source>
</evidence>
<protein>
    <recommendedName>
        <fullName evidence="3">2'-phosphotransferase</fullName>
        <ecNumber evidence="3">2.7.1.160</ecNumber>
    </recommendedName>
</protein>
<sequence>MSHPRRGRDHGRGERRSEPGREVVVSKALSFILRHAAEREGVKIDSHGYANVADVLAWRKLKSLKVTLPEVLDAVRTSDKQRFGLLYKPPQPHHETTTIAPTDLCEQDSHDSTTTPAAAAATATATATATAQALAANDPEPSHYLIRATQGHSIKTVEAASLLQKLTLPPPSGTGTGGDGHDVSSSATPLPDTVVHGTYHAAWPSILAYGGLRCMSRNHIHFATGPVLSSVLPEGREGSVVVTPPGASGVISGMRADAQILIYIDLKRALAAGVPFWRSENGVILSEGVDLGVAGEGDAGTEAGGRKGVGLEFFDIVVERKNGLGVLWDREKGGLVQETPEWMLNAKNPKGGAGRGGARGKGRRGAPRLRVEGPLDVIGANDI</sequence>
<dbReference type="PANTHER" id="PTHR12684:SF2">
    <property type="entry name" value="TRNA 2'-PHOSPHOTRANSFERASE 1"/>
    <property type="match status" value="1"/>
</dbReference>
<comment type="catalytic activity">
    <reaction evidence="6">
        <text>2'-phospho-[ligated tRNA] + NAD(+) = mature tRNA + ADP-alpha-D-ribose 1'',2''-cyclic phosphate + nicotinamide</text>
        <dbReference type="Rhea" id="RHEA:23324"/>
        <dbReference type="Rhea" id="RHEA-COMP:11106"/>
        <dbReference type="Rhea" id="RHEA-COMP:11107"/>
        <dbReference type="ChEBI" id="CHEBI:17154"/>
        <dbReference type="ChEBI" id="CHEBI:57540"/>
        <dbReference type="ChEBI" id="CHEBI:76596"/>
        <dbReference type="ChEBI" id="CHEBI:82883"/>
        <dbReference type="ChEBI" id="CHEBI:85027"/>
        <dbReference type="EC" id="2.7.1.160"/>
    </reaction>
</comment>